<keyword evidence="3" id="KW-1185">Reference proteome</keyword>
<feature type="coiled-coil region" evidence="1">
    <location>
        <begin position="14"/>
        <end position="41"/>
    </location>
</feature>
<evidence type="ECO:0000313" key="2">
    <source>
        <dbReference type="EMBL" id="KAA2263008.1"/>
    </source>
</evidence>
<comment type="caution">
    <text evidence="2">The sequence shown here is derived from an EMBL/GenBank/DDBJ whole genome shotgun (WGS) entry which is preliminary data.</text>
</comment>
<name>A0A5B2XGR2_9PSEU</name>
<dbReference type="RefSeq" id="WP_149849430.1">
    <property type="nucleotide sequence ID" value="NZ_VUOB01000019.1"/>
</dbReference>
<dbReference type="AlphaFoldDB" id="A0A5B2XGR2"/>
<dbReference type="OrthoDB" id="3391820at2"/>
<organism evidence="2 3">
    <name type="scientific">Solihabitans fulvus</name>
    <dbReference type="NCBI Taxonomy" id="1892852"/>
    <lineage>
        <taxon>Bacteria</taxon>
        <taxon>Bacillati</taxon>
        <taxon>Actinomycetota</taxon>
        <taxon>Actinomycetes</taxon>
        <taxon>Pseudonocardiales</taxon>
        <taxon>Pseudonocardiaceae</taxon>
        <taxon>Solihabitans</taxon>
    </lineage>
</organism>
<proteinExistence type="predicted"/>
<dbReference type="EMBL" id="VUOB01000019">
    <property type="protein sequence ID" value="KAA2263008.1"/>
    <property type="molecule type" value="Genomic_DNA"/>
</dbReference>
<evidence type="ECO:0008006" key="4">
    <source>
        <dbReference type="Google" id="ProtNLM"/>
    </source>
</evidence>
<reference evidence="2 3" key="2">
    <citation type="submission" date="2019-09" db="EMBL/GenBank/DDBJ databases">
        <authorList>
            <person name="Jin C."/>
        </authorList>
    </citation>
    <scope>NUCLEOTIDE SEQUENCE [LARGE SCALE GENOMIC DNA]</scope>
    <source>
        <strain evidence="2 3">AN110305</strain>
    </source>
</reference>
<accession>A0A5B2XGR2</accession>
<sequence length="86" mass="8934">MASIEEVRAAVALAADKAQEAAQYQQQVTKLAEEVQALLAGAMQGTTQNDAEQANGEFAQAVSNANEVLQLIGAGMSSIESIGNRL</sequence>
<protein>
    <recommendedName>
        <fullName evidence="4">Methyl-accepting chemotaxis protein</fullName>
    </recommendedName>
</protein>
<gene>
    <name evidence="2" type="ORF">F0L68_11150</name>
</gene>
<evidence type="ECO:0000256" key="1">
    <source>
        <dbReference type="SAM" id="Coils"/>
    </source>
</evidence>
<keyword evidence="1" id="KW-0175">Coiled coil</keyword>
<evidence type="ECO:0000313" key="3">
    <source>
        <dbReference type="Proteomes" id="UP000323454"/>
    </source>
</evidence>
<dbReference type="Proteomes" id="UP000323454">
    <property type="component" value="Unassembled WGS sequence"/>
</dbReference>
<reference evidence="2 3" key="1">
    <citation type="submission" date="2019-09" db="EMBL/GenBank/DDBJ databases">
        <title>Goodfellowia gen. nov., a new genus of the Pseudonocardineae related to Actinoalloteichus, containing Goodfellowia coeruleoviolacea gen. nov., comb. nov. gen. nov., comb. nov.</title>
        <authorList>
            <person name="Labeda D."/>
        </authorList>
    </citation>
    <scope>NUCLEOTIDE SEQUENCE [LARGE SCALE GENOMIC DNA]</scope>
    <source>
        <strain evidence="2 3">AN110305</strain>
    </source>
</reference>